<dbReference type="PATRIC" id="fig|1392540.3.peg.2158"/>
<dbReference type="Proteomes" id="UP000023785">
    <property type="component" value="Unassembled WGS sequence"/>
</dbReference>
<dbReference type="EMBL" id="AYER01000009">
    <property type="protein sequence ID" value="ESK37802.1"/>
    <property type="molecule type" value="Genomic_DNA"/>
</dbReference>
<accession>V2TK84</accession>
<protein>
    <submittedName>
        <fullName evidence="1">Uncharacterized protein</fullName>
    </submittedName>
</protein>
<dbReference type="OrthoDB" id="6074960at2"/>
<reference evidence="1 2" key="1">
    <citation type="submission" date="2013-10" db="EMBL/GenBank/DDBJ databases">
        <title>The Genome Sequence of Acinetobacter nectaris CIP 110549.</title>
        <authorList>
            <consortium name="The Broad Institute Genomics Platform"/>
            <consortium name="The Broad Institute Genome Sequencing Center for Infectious Disease"/>
            <person name="Cerqueira G."/>
            <person name="Feldgarden M."/>
            <person name="Courvalin P."/>
            <person name="Grillot-Courvalin C."/>
            <person name="Clermont D."/>
            <person name="Rocha E."/>
            <person name="Yoon E.-J."/>
            <person name="Nemec A."/>
            <person name="Young S.K."/>
            <person name="Zeng Q."/>
            <person name="Gargeya S."/>
            <person name="Fitzgerald M."/>
            <person name="Abouelleil A."/>
            <person name="Alvarado L."/>
            <person name="Berlin A.M."/>
            <person name="Chapman S.B."/>
            <person name="Gainer-Dewar J."/>
            <person name="Goldberg J."/>
            <person name="Gnerre S."/>
            <person name="Griggs A."/>
            <person name="Gujja S."/>
            <person name="Hansen M."/>
            <person name="Howarth C."/>
            <person name="Imamovic A."/>
            <person name="Ireland A."/>
            <person name="Larimer J."/>
            <person name="McCowan C."/>
            <person name="Murphy C."/>
            <person name="Pearson M."/>
            <person name="Poon T.W."/>
            <person name="Priest M."/>
            <person name="Roberts A."/>
            <person name="Saif S."/>
            <person name="Shea T."/>
            <person name="Sykes S."/>
            <person name="Wortman J."/>
            <person name="Nusbaum C."/>
            <person name="Birren B."/>
        </authorList>
    </citation>
    <scope>NUCLEOTIDE SEQUENCE [LARGE SCALE GENOMIC DNA]</scope>
    <source>
        <strain evidence="1 2">CIP 110549</strain>
    </source>
</reference>
<dbReference type="AlphaFoldDB" id="V2TK84"/>
<gene>
    <name evidence="1" type="ORF">P256_02238</name>
</gene>
<proteinExistence type="predicted"/>
<evidence type="ECO:0000313" key="2">
    <source>
        <dbReference type="Proteomes" id="UP000023785"/>
    </source>
</evidence>
<organism evidence="1 2">
    <name type="scientific">Acinetobacter nectaris CIP 110549</name>
    <dbReference type="NCBI Taxonomy" id="1392540"/>
    <lineage>
        <taxon>Bacteria</taxon>
        <taxon>Pseudomonadati</taxon>
        <taxon>Pseudomonadota</taxon>
        <taxon>Gammaproteobacteria</taxon>
        <taxon>Moraxellales</taxon>
        <taxon>Moraxellaceae</taxon>
        <taxon>Acinetobacter</taxon>
    </lineage>
</organism>
<dbReference type="HOGENOM" id="CLU_828029_0_0_6"/>
<comment type="caution">
    <text evidence="1">The sequence shown here is derived from an EMBL/GenBank/DDBJ whole genome shotgun (WGS) entry which is preliminary data.</text>
</comment>
<sequence>MNQPLKNPIIEQLIDSQIAFLEDFFNSEKDINNEVLSLYHWLSSKKIKEFGTPEPIYRCIKKQMLDKAIPSILLETLVQHIHFSAVYSPNKNTKVSHIIDVMTVDRLAQFIANKETSRQVFIHFIIHHPSFSTIMSQLVQQAIQQYFEDNLSSKISSMNKVMKVGKSVFENMTDATLEKTISQYVEKNILKLGQMSEHVLNKHLTNDRLYHLQAELWHQVKDTALSQVTQPLSTDNLPELVDIINDFWNAFRQTNYAKTGLQDSLNTWYDQNKEHTLNYLFQVLNIDEAFLQEEFVALFKPIVTQLISGGYIRSRIYSLLANFYYHENTLKLLKQI</sequence>
<dbReference type="eggNOG" id="COG1020">
    <property type="taxonomic scope" value="Bacteria"/>
</dbReference>
<dbReference type="STRING" id="1392540.P256_02238"/>
<evidence type="ECO:0000313" key="1">
    <source>
        <dbReference type="EMBL" id="ESK37802.1"/>
    </source>
</evidence>
<keyword evidence="2" id="KW-1185">Reference proteome</keyword>
<dbReference type="RefSeq" id="WP_023273848.1">
    <property type="nucleotide sequence ID" value="NZ_KI530735.1"/>
</dbReference>
<name>V2TK84_9GAMM</name>